<proteinExistence type="predicted"/>
<name>A0ABN9PZ07_9DINO</name>
<keyword evidence="3" id="KW-1185">Reference proteome</keyword>
<organism evidence="2 3">
    <name type="scientific">Prorocentrum cordatum</name>
    <dbReference type="NCBI Taxonomy" id="2364126"/>
    <lineage>
        <taxon>Eukaryota</taxon>
        <taxon>Sar</taxon>
        <taxon>Alveolata</taxon>
        <taxon>Dinophyceae</taxon>
        <taxon>Prorocentrales</taxon>
        <taxon>Prorocentraceae</taxon>
        <taxon>Prorocentrum</taxon>
    </lineage>
</organism>
<dbReference type="EMBL" id="CAUYUJ010001702">
    <property type="protein sequence ID" value="CAK0797202.1"/>
    <property type="molecule type" value="Genomic_DNA"/>
</dbReference>
<evidence type="ECO:0000313" key="3">
    <source>
        <dbReference type="Proteomes" id="UP001189429"/>
    </source>
</evidence>
<feature type="region of interest" description="Disordered" evidence="1">
    <location>
        <begin position="1"/>
        <end position="20"/>
    </location>
</feature>
<dbReference type="Proteomes" id="UP001189429">
    <property type="component" value="Unassembled WGS sequence"/>
</dbReference>
<comment type="caution">
    <text evidence="2">The sequence shown here is derived from an EMBL/GenBank/DDBJ whole genome shotgun (WGS) entry which is preliminary data.</text>
</comment>
<protein>
    <submittedName>
        <fullName evidence="2">Uncharacterized protein</fullName>
    </submittedName>
</protein>
<gene>
    <name evidence="2" type="ORF">PCOR1329_LOCUS6354</name>
</gene>
<evidence type="ECO:0000313" key="2">
    <source>
        <dbReference type="EMBL" id="CAK0797202.1"/>
    </source>
</evidence>
<evidence type="ECO:0000256" key="1">
    <source>
        <dbReference type="SAM" id="MobiDB-lite"/>
    </source>
</evidence>
<sequence length="102" mass="11543">MRSMLRGYHREFPRGPAQARTRQFQKTQMLLEIRPTVLEVAAPGPASRVLPPKAFGAGGRGCWQPPPAALWRSLRLLQRLLASLPRERRQSAIRDFSGRVRG</sequence>
<feature type="non-terminal residue" evidence="2">
    <location>
        <position position="102"/>
    </location>
</feature>
<reference evidence="2" key="1">
    <citation type="submission" date="2023-10" db="EMBL/GenBank/DDBJ databases">
        <authorList>
            <person name="Chen Y."/>
            <person name="Shah S."/>
            <person name="Dougan E. K."/>
            <person name="Thang M."/>
            <person name="Chan C."/>
        </authorList>
    </citation>
    <scope>NUCLEOTIDE SEQUENCE [LARGE SCALE GENOMIC DNA]</scope>
</reference>
<accession>A0ABN9PZ07</accession>